<dbReference type="InterPro" id="IPR014408">
    <property type="entry name" value="dGMP_Pdiesterase_EAL/HD-GYP"/>
</dbReference>
<dbReference type="Gene3D" id="1.10.3210.10">
    <property type="entry name" value="Hypothetical protein af1432"/>
    <property type="match status" value="1"/>
</dbReference>
<evidence type="ECO:0000259" key="1">
    <source>
        <dbReference type="PROSITE" id="PS51833"/>
    </source>
</evidence>
<dbReference type="Pfam" id="PF08668">
    <property type="entry name" value="HDOD"/>
    <property type="match status" value="1"/>
</dbReference>
<dbReference type="InterPro" id="IPR052340">
    <property type="entry name" value="RNase_Y/CdgJ"/>
</dbReference>
<accession>A0ABP9QJ45</accession>
<organism evidence="2 3">
    <name type="scientific">Viridibacterium curvum</name>
    <dbReference type="NCBI Taxonomy" id="1101404"/>
    <lineage>
        <taxon>Bacteria</taxon>
        <taxon>Pseudomonadati</taxon>
        <taxon>Pseudomonadota</taxon>
        <taxon>Betaproteobacteria</taxon>
        <taxon>Rhodocyclales</taxon>
        <taxon>Rhodocyclaceae</taxon>
        <taxon>Viridibacterium</taxon>
    </lineage>
</organism>
<reference evidence="3" key="1">
    <citation type="journal article" date="2019" name="Int. J. Syst. Evol. Microbiol.">
        <title>The Global Catalogue of Microorganisms (GCM) 10K type strain sequencing project: providing services to taxonomists for standard genome sequencing and annotation.</title>
        <authorList>
            <consortium name="The Broad Institute Genomics Platform"/>
            <consortium name="The Broad Institute Genome Sequencing Center for Infectious Disease"/>
            <person name="Wu L."/>
            <person name="Ma J."/>
        </authorList>
    </citation>
    <scope>NUCLEOTIDE SEQUENCE [LARGE SCALE GENOMIC DNA]</scope>
    <source>
        <strain evidence="3">JCM 18715</strain>
    </source>
</reference>
<dbReference type="PIRSF" id="PIRSF003180">
    <property type="entry name" value="DiGMPpdiest_YuxH"/>
    <property type="match status" value="1"/>
</dbReference>
<sequence>MLVRRDVVNAAMEVGAYEFSLRGELHANVRARGQGVRAFLDRLLIDHIRSVNAAVLRERRVFIPFTEDSVRSSAMALLPAHACILLQPAQPRQPADPTLLIRLKELRDAGHEIWADDCVGSSWFSSAAEQLDGATVRVAMRMPLEISEAMDQLKQDYPHLHRGAWDVATMDEFETLRGLGCTQFSGGFVTWRGNWSGNALSPQVMCVATLVNQVREDADMRQIASVLRQDMAMSYKLLRYANSAARGLNHSLTSIEQALLVMGQAQLDRWLTLLLLGGGLGGNGAVLEAALVRARFMEILGRHYRQGELCEKLFVLGLFSMLDIALKVPLEDAIRPLNLPAPMRDALLDHSGVLGSFLALAEGSQEGDTDRVLRHAVALGLTVRKVNARLIEALTWVTAPEVTQANAEA</sequence>
<dbReference type="PROSITE" id="PS51833">
    <property type="entry name" value="HDOD"/>
    <property type="match status" value="1"/>
</dbReference>
<keyword evidence="3" id="KW-1185">Reference proteome</keyword>
<dbReference type="InterPro" id="IPR013976">
    <property type="entry name" value="HDOD"/>
</dbReference>
<protein>
    <submittedName>
        <fullName evidence="2">EAL domain-containing protein</fullName>
    </submittedName>
</protein>
<feature type="domain" description="HDOD" evidence="1">
    <location>
        <begin position="200"/>
        <end position="385"/>
    </location>
</feature>
<gene>
    <name evidence="2" type="ORF">GCM10025770_13660</name>
</gene>
<evidence type="ECO:0000313" key="3">
    <source>
        <dbReference type="Proteomes" id="UP001500547"/>
    </source>
</evidence>
<comment type="caution">
    <text evidence="2">The sequence shown here is derived from an EMBL/GenBank/DDBJ whole genome shotgun (WGS) entry which is preliminary data.</text>
</comment>
<dbReference type="Proteomes" id="UP001500547">
    <property type="component" value="Unassembled WGS sequence"/>
</dbReference>
<proteinExistence type="predicted"/>
<name>A0ABP9QJ45_9RHOO</name>
<dbReference type="PANTHER" id="PTHR33525:SF4">
    <property type="entry name" value="CYCLIC DI-GMP PHOSPHODIESTERASE CDGJ"/>
    <property type="match status" value="1"/>
</dbReference>
<dbReference type="PANTHER" id="PTHR33525">
    <property type="match status" value="1"/>
</dbReference>
<dbReference type="EMBL" id="BAABLD010000007">
    <property type="protein sequence ID" value="GAA5162662.1"/>
    <property type="molecule type" value="Genomic_DNA"/>
</dbReference>
<evidence type="ECO:0000313" key="2">
    <source>
        <dbReference type="EMBL" id="GAA5162662.1"/>
    </source>
</evidence>
<dbReference type="SUPFAM" id="SSF109604">
    <property type="entry name" value="HD-domain/PDEase-like"/>
    <property type="match status" value="1"/>
</dbReference>